<dbReference type="SUPFAM" id="SSF56112">
    <property type="entry name" value="Protein kinase-like (PK-like)"/>
    <property type="match status" value="1"/>
</dbReference>
<evidence type="ECO:0000313" key="2">
    <source>
        <dbReference type="EMBL" id="OCH92026.1"/>
    </source>
</evidence>
<dbReference type="GO" id="GO:0004674">
    <property type="term" value="F:protein serine/threonine kinase activity"/>
    <property type="evidence" value="ECO:0007669"/>
    <property type="project" value="TreeGrafter"/>
</dbReference>
<keyword evidence="2" id="KW-0808">Transferase</keyword>
<protein>
    <submittedName>
        <fullName evidence="2">Kinase-like protein</fullName>
    </submittedName>
</protein>
<keyword evidence="2" id="KW-0418">Kinase</keyword>
<evidence type="ECO:0000313" key="3">
    <source>
        <dbReference type="Proteomes" id="UP000250043"/>
    </source>
</evidence>
<dbReference type="SMART" id="SM00220">
    <property type="entry name" value="S_TKc"/>
    <property type="match status" value="1"/>
</dbReference>
<dbReference type="GO" id="GO:0005524">
    <property type="term" value="F:ATP binding"/>
    <property type="evidence" value="ECO:0007669"/>
    <property type="project" value="InterPro"/>
</dbReference>
<evidence type="ECO:0000259" key="1">
    <source>
        <dbReference type="PROSITE" id="PS50011"/>
    </source>
</evidence>
<feature type="non-terminal residue" evidence="2">
    <location>
        <position position="331"/>
    </location>
</feature>
<dbReference type="PROSITE" id="PS50011">
    <property type="entry name" value="PROTEIN_KINASE_DOM"/>
    <property type="match status" value="1"/>
</dbReference>
<gene>
    <name evidence="2" type="ORF">OBBRIDRAFT_727656</name>
</gene>
<dbReference type="InterPro" id="IPR001245">
    <property type="entry name" value="Ser-Thr/Tyr_kinase_cat_dom"/>
</dbReference>
<dbReference type="InterPro" id="IPR051681">
    <property type="entry name" value="Ser/Thr_Kinases-Pseudokinases"/>
</dbReference>
<organism evidence="2 3">
    <name type="scientific">Obba rivulosa</name>
    <dbReference type="NCBI Taxonomy" id="1052685"/>
    <lineage>
        <taxon>Eukaryota</taxon>
        <taxon>Fungi</taxon>
        <taxon>Dikarya</taxon>
        <taxon>Basidiomycota</taxon>
        <taxon>Agaricomycotina</taxon>
        <taxon>Agaricomycetes</taxon>
        <taxon>Polyporales</taxon>
        <taxon>Gelatoporiaceae</taxon>
        <taxon>Obba</taxon>
    </lineage>
</organism>
<name>A0A8E2AW31_9APHY</name>
<proteinExistence type="predicted"/>
<dbReference type="PROSITE" id="PS00108">
    <property type="entry name" value="PROTEIN_KINASE_ST"/>
    <property type="match status" value="1"/>
</dbReference>
<dbReference type="AlphaFoldDB" id="A0A8E2AW31"/>
<accession>A0A8E2AW31</accession>
<dbReference type="Proteomes" id="UP000250043">
    <property type="component" value="Unassembled WGS sequence"/>
</dbReference>
<reference evidence="2 3" key="1">
    <citation type="submission" date="2016-07" db="EMBL/GenBank/DDBJ databases">
        <title>Draft genome of the white-rot fungus Obba rivulosa 3A-2.</title>
        <authorList>
            <consortium name="DOE Joint Genome Institute"/>
            <person name="Miettinen O."/>
            <person name="Riley R."/>
            <person name="Acob R."/>
            <person name="Barry K."/>
            <person name="Cullen D."/>
            <person name="De Vries R."/>
            <person name="Hainaut M."/>
            <person name="Hatakka A."/>
            <person name="Henrissat B."/>
            <person name="Hilden K."/>
            <person name="Kuo R."/>
            <person name="Labutti K."/>
            <person name="Lipzen A."/>
            <person name="Makela M.R."/>
            <person name="Sandor L."/>
            <person name="Spatafora J.W."/>
            <person name="Grigoriev I.V."/>
            <person name="Hibbett D.S."/>
        </authorList>
    </citation>
    <scope>NUCLEOTIDE SEQUENCE [LARGE SCALE GENOMIC DNA]</scope>
    <source>
        <strain evidence="2 3">3A-2</strain>
    </source>
</reference>
<dbReference type="EMBL" id="KV722375">
    <property type="protein sequence ID" value="OCH92026.1"/>
    <property type="molecule type" value="Genomic_DNA"/>
</dbReference>
<dbReference type="Pfam" id="PF07714">
    <property type="entry name" value="PK_Tyr_Ser-Thr"/>
    <property type="match status" value="1"/>
</dbReference>
<sequence length="331" mass="36995">LDTIDTSDHLRRKSFDLLRRICGQNHIIPKSFTLPPNAVRLISERPEASGGFADIWRGIYSGRTVAFKVFRVYKLEEITGSQADLKEAVVWRRLQHPNITPLYGIDEATFPSQLALVSDWMPHGTVASFLNQNTEANRLRLALDIAQGLQYLHEMNVVHGDMKSANVLVNERRAACISDFGLAAMSYSSKLVTVSVQAGSVRWMSPELLDPEEHGLERAELSPSSDVFALGMVLWEASPCLFTGRIPYYKVQKDAQVMTNILRNIRPRRPVQATPLGLSDDVWSLVEACWLVERRSRPSTAAVVGRLQDALAQHERAGANVAPQVWPLDVD</sequence>
<dbReference type="PANTHER" id="PTHR44329">
    <property type="entry name" value="SERINE/THREONINE-PROTEIN KINASE TNNI3K-RELATED"/>
    <property type="match status" value="1"/>
</dbReference>
<keyword evidence="3" id="KW-1185">Reference proteome</keyword>
<dbReference type="OrthoDB" id="2791079at2759"/>
<dbReference type="InterPro" id="IPR000719">
    <property type="entry name" value="Prot_kinase_dom"/>
</dbReference>
<dbReference type="Gene3D" id="1.10.510.10">
    <property type="entry name" value="Transferase(Phosphotransferase) domain 1"/>
    <property type="match status" value="1"/>
</dbReference>
<feature type="domain" description="Protein kinase" evidence="1">
    <location>
        <begin position="41"/>
        <end position="311"/>
    </location>
</feature>
<dbReference type="InterPro" id="IPR008271">
    <property type="entry name" value="Ser/Thr_kinase_AS"/>
</dbReference>
<dbReference type="InterPro" id="IPR011009">
    <property type="entry name" value="Kinase-like_dom_sf"/>
</dbReference>